<dbReference type="EMBL" id="MU004239">
    <property type="protein sequence ID" value="KAF2665883.1"/>
    <property type="molecule type" value="Genomic_DNA"/>
</dbReference>
<proteinExistence type="predicted"/>
<name>A0A6A6U3P4_9PEZI</name>
<sequence>MESRRNEGVDDILVLSRLDIEVEGRSDLGRDTHWALSQHSGTLLEEDFATNQLEIVYWLQVSNESTTLKQSTPLHLLGSAPSTASLVLSTVQYEKVQNNGHILFRSPKQQRLLSDFIIGSLIALPWLLADTQVRRVANTKVVRMRSPASH</sequence>
<protein>
    <submittedName>
        <fullName evidence="1">Uncharacterized protein</fullName>
    </submittedName>
</protein>
<evidence type="ECO:0000313" key="1">
    <source>
        <dbReference type="EMBL" id="KAF2665883.1"/>
    </source>
</evidence>
<evidence type="ECO:0000313" key="2">
    <source>
        <dbReference type="Proteomes" id="UP000799302"/>
    </source>
</evidence>
<reference evidence="1" key="1">
    <citation type="journal article" date="2020" name="Stud. Mycol.">
        <title>101 Dothideomycetes genomes: a test case for predicting lifestyles and emergence of pathogens.</title>
        <authorList>
            <person name="Haridas S."/>
            <person name="Albert R."/>
            <person name="Binder M."/>
            <person name="Bloem J."/>
            <person name="Labutti K."/>
            <person name="Salamov A."/>
            <person name="Andreopoulos B."/>
            <person name="Baker S."/>
            <person name="Barry K."/>
            <person name="Bills G."/>
            <person name="Bluhm B."/>
            <person name="Cannon C."/>
            <person name="Castanera R."/>
            <person name="Culley D."/>
            <person name="Daum C."/>
            <person name="Ezra D."/>
            <person name="Gonzalez J."/>
            <person name="Henrissat B."/>
            <person name="Kuo A."/>
            <person name="Liang C."/>
            <person name="Lipzen A."/>
            <person name="Lutzoni F."/>
            <person name="Magnuson J."/>
            <person name="Mondo S."/>
            <person name="Nolan M."/>
            <person name="Ohm R."/>
            <person name="Pangilinan J."/>
            <person name="Park H.-J."/>
            <person name="Ramirez L."/>
            <person name="Alfaro M."/>
            <person name="Sun H."/>
            <person name="Tritt A."/>
            <person name="Yoshinaga Y."/>
            <person name="Zwiers L.-H."/>
            <person name="Turgeon B."/>
            <person name="Goodwin S."/>
            <person name="Spatafora J."/>
            <person name="Crous P."/>
            <person name="Grigoriev I."/>
        </authorList>
    </citation>
    <scope>NUCLEOTIDE SEQUENCE</scope>
    <source>
        <strain evidence="1">CBS 115976</strain>
    </source>
</reference>
<accession>A0A6A6U3P4</accession>
<organism evidence="1 2">
    <name type="scientific">Microthyrium microscopicum</name>
    <dbReference type="NCBI Taxonomy" id="703497"/>
    <lineage>
        <taxon>Eukaryota</taxon>
        <taxon>Fungi</taxon>
        <taxon>Dikarya</taxon>
        <taxon>Ascomycota</taxon>
        <taxon>Pezizomycotina</taxon>
        <taxon>Dothideomycetes</taxon>
        <taxon>Dothideomycetes incertae sedis</taxon>
        <taxon>Microthyriales</taxon>
        <taxon>Microthyriaceae</taxon>
        <taxon>Microthyrium</taxon>
    </lineage>
</organism>
<gene>
    <name evidence="1" type="ORF">BT63DRAFT_442239</name>
</gene>
<dbReference type="AlphaFoldDB" id="A0A6A6U3P4"/>
<keyword evidence="2" id="KW-1185">Reference proteome</keyword>
<dbReference type="Proteomes" id="UP000799302">
    <property type="component" value="Unassembled WGS sequence"/>
</dbReference>